<accession>A0A9P4HB90</accession>
<evidence type="ECO:0000313" key="2">
    <source>
        <dbReference type="EMBL" id="KAF2030232.1"/>
    </source>
</evidence>
<feature type="region of interest" description="Disordered" evidence="1">
    <location>
        <begin position="109"/>
        <end position="130"/>
    </location>
</feature>
<keyword evidence="3" id="KW-1185">Reference proteome</keyword>
<evidence type="ECO:0000256" key="1">
    <source>
        <dbReference type="SAM" id="MobiDB-lite"/>
    </source>
</evidence>
<comment type="caution">
    <text evidence="2">The sequence shown here is derived from an EMBL/GenBank/DDBJ whole genome shotgun (WGS) entry which is preliminary data.</text>
</comment>
<dbReference type="Proteomes" id="UP000799777">
    <property type="component" value="Unassembled WGS sequence"/>
</dbReference>
<organism evidence="2 3">
    <name type="scientific">Setomelanomma holmii</name>
    <dbReference type="NCBI Taxonomy" id="210430"/>
    <lineage>
        <taxon>Eukaryota</taxon>
        <taxon>Fungi</taxon>
        <taxon>Dikarya</taxon>
        <taxon>Ascomycota</taxon>
        <taxon>Pezizomycotina</taxon>
        <taxon>Dothideomycetes</taxon>
        <taxon>Pleosporomycetidae</taxon>
        <taxon>Pleosporales</taxon>
        <taxon>Pleosporineae</taxon>
        <taxon>Phaeosphaeriaceae</taxon>
        <taxon>Setomelanomma</taxon>
    </lineage>
</organism>
<feature type="compositionally biased region" description="Basic and acidic residues" evidence="1">
    <location>
        <begin position="112"/>
        <end position="124"/>
    </location>
</feature>
<evidence type="ECO:0000313" key="3">
    <source>
        <dbReference type="Proteomes" id="UP000799777"/>
    </source>
</evidence>
<gene>
    <name evidence="2" type="ORF">EK21DRAFT_112152</name>
</gene>
<name>A0A9P4HB90_9PLEO</name>
<dbReference type="EMBL" id="ML978192">
    <property type="protein sequence ID" value="KAF2030232.1"/>
    <property type="molecule type" value="Genomic_DNA"/>
</dbReference>
<proteinExistence type="predicted"/>
<reference evidence="2" key="1">
    <citation type="journal article" date="2020" name="Stud. Mycol.">
        <title>101 Dothideomycetes genomes: a test case for predicting lifestyles and emergence of pathogens.</title>
        <authorList>
            <person name="Haridas S."/>
            <person name="Albert R."/>
            <person name="Binder M."/>
            <person name="Bloem J."/>
            <person name="Labutti K."/>
            <person name="Salamov A."/>
            <person name="Andreopoulos B."/>
            <person name="Baker S."/>
            <person name="Barry K."/>
            <person name="Bills G."/>
            <person name="Bluhm B."/>
            <person name="Cannon C."/>
            <person name="Castanera R."/>
            <person name="Culley D."/>
            <person name="Daum C."/>
            <person name="Ezra D."/>
            <person name="Gonzalez J."/>
            <person name="Henrissat B."/>
            <person name="Kuo A."/>
            <person name="Liang C."/>
            <person name="Lipzen A."/>
            <person name="Lutzoni F."/>
            <person name="Magnuson J."/>
            <person name="Mondo S."/>
            <person name="Nolan M."/>
            <person name="Ohm R."/>
            <person name="Pangilinan J."/>
            <person name="Park H.-J."/>
            <person name="Ramirez L."/>
            <person name="Alfaro M."/>
            <person name="Sun H."/>
            <person name="Tritt A."/>
            <person name="Yoshinaga Y."/>
            <person name="Zwiers L.-H."/>
            <person name="Turgeon B."/>
            <person name="Goodwin S."/>
            <person name="Spatafora J."/>
            <person name="Crous P."/>
            <person name="Grigoriev I."/>
        </authorList>
    </citation>
    <scope>NUCLEOTIDE SEQUENCE</scope>
    <source>
        <strain evidence="2">CBS 110217</strain>
    </source>
</reference>
<dbReference type="AlphaFoldDB" id="A0A9P4HB90"/>
<sequence length="340" mass="38858">MARHQTRHGAGRQDVQDLISKIDEYLAMQADAEEQKNLTLNRRGSQGTLFVDYFDGFETPKISYRNHRAPDAHAVHAQQPLPVQGYGKINAAIQIDGLHFQKATRASWATSRHSESASRGDHAESAMMPPPLPLKCLEVHTRTAKAPPRHDSAHSRPPPLRNHVDEKRYELLQSHYATPTRKPIPTAPVRARYERQLIPKPRRDFTFVHYHRDDEQGLRISYNPTQNAIHRHDPSIGYAYDYNGRIVHIHRSLTGSIASRTSEYVEADAAKYKLTDKPLPPPPAAEKKIERIVLFVRKLLHKLEEIGVLGKMRQKCEEVRKARQGQSWVEKGYVARGKRV</sequence>
<protein>
    <submittedName>
        <fullName evidence="2">Uncharacterized protein</fullName>
    </submittedName>
</protein>
<dbReference type="OrthoDB" id="3799947at2759"/>